<dbReference type="InterPro" id="IPR036691">
    <property type="entry name" value="Endo/exonu/phosph_ase_sf"/>
</dbReference>
<accession>Q5C1R2</accession>
<feature type="region of interest" description="Disordered" evidence="1">
    <location>
        <begin position="20"/>
        <end position="48"/>
    </location>
</feature>
<feature type="compositionally biased region" description="Polar residues" evidence="1">
    <location>
        <begin position="80"/>
        <end position="94"/>
    </location>
</feature>
<evidence type="ECO:0000256" key="2">
    <source>
        <dbReference type="SAM" id="Phobius"/>
    </source>
</evidence>
<keyword evidence="2" id="KW-0472">Membrane</keyword>
<dbReference type="Gene3D" id="3.60.10.10">
    <property type="entry name" value="Endonuclease/exonuclease/phosphatase"/>
    <property type="match status" value="1"/>
</dbReference>
<feature type="transmembrane region" description="Helical" evidence="2">
    <location>
        <begin position="456"/>
        <end position="477"/>
    </location>
</feature>
<dbReference type="PANTHER" id="PTHR33395:SF22">
    <property type="entry name" value="REVERSE TRANSCRIPTASE DOMAIN-CONTAINING PROTEIN"/>
    <property type="match status" value="1"/>
</dbReference>
<keyword evidence="2" id="KW-1133">Transmembrane helix</keyword>
<evidence type="ECO:0000313" key="4">
    <source>
        <dbReference type="EMBL" id="AAX26413.2"/>
    </source>
</evidence>
<dbReference type="GO" id="GO:0061343">
    <property type="term" value="P:cell adhesion involved in heart morphogenesis"/>
    <property type="evidence" value="ECO:0007669"/>
    <property type="project" value="TreeGrafter"/>
</dbReference>
<dbReference type="PANTHER" id="PTHR33395">
    <property type="entry name" value="TRANSCRIPTASE, PUTATIVE-RELATED-RELATED"/>
    <property type="match status" value="1"/>
</dbReference>
<feature type="compositionally biased region" description="Polar residues" evidence="1">
    <location>
        <begin position="28"/>
        <end position="48"/>
    </location>
</feature>
<name>Q5C1R2_SCHJA</name>
<feature type="domain" description="Endonuclease/exonuclease/phosphatase" evidence="3">
    <location>
        <begin position="349"/>
        <end position="458"/>
    </location>
</feature>
<proteinExistence type="evidence at transcript level"/>
<dbReference type="InterPro" id="IPR005135">
    <property type="entry name" value="Endo/exonuclease/phosphatase"/>
</dbReference>
<dbReference type="EMBL" id="AY810524">
    <property type="protein sequence ID" value="AAX26413.2"/>
    <property type="molecule type" value="mRNA"/>
</dbReference>
<dbReference type="SUPFAM" id="SSF56219">
    <property type="entry name" value="DNase I-like"/>
    <property type="match status" value="1"/>
</dbReference>
<feature type="region of interest" description="Disordered" evidence="1">
    <location>
        <begin position="62"/>
        <end position="116"/>
    </location>
</feature>
<keyword evidence="2" id="KW-0812">Transmembrane</keyword>
<evidence type="ECO:0000259" key="3">
    <source>
        <dbReference type="Pfam" id="PF14529"/>
    </source>
</evidence>
<dbReference type="AlphaFoldDB" id="Q5C1R2"/>
<protein>
    <submittedName>
        <fullName evidence="4">SJCHGC02641 protein</fullName>
    </submittedName>
</protein>
<dbReference type="Pfam" id="PF14529">
    <property type="entry name" value="Exo_endo_phos_2"/>
    <property type="match status" value="1"/>
</dbReference>
<sequence length="496" mass="55773">KAQVKVIVSPLNNLGIMKRETKRPSELKASSKQGFVTSSTQRVQNTTVPATSLYRKAGYKTSFSKGNRLDSNQGRKHSQAVRNQSKHSSFNYQRKPSGEQVHNTFYHPDANNFARNFRSPNTQQYALSPGNPTPYTTYSDRISGLTFPPHFHNYTPDGLLGYPPSFAYSQRAAKSPNLSYSRHPISDNFNNFLGIRQSLVPLAIQLAQALLKQSDCRIKPPFITLNTNDSDKDLIRFFTIHSSFLNFLVINARSLLNKISTLKTIALLTKPSLIFVTENMVVPSSVTDSDLALSGLYVIYAGNRNIDGVGGCLIYVRVSFSSSRINDEILDKVPESVWISVNTQNYSLLFGCIYRTPNTSTTVDNTINNAFVHTSALKYNAKVIAGDFNLLRIDWNVGRGLSYDEENLLSTLEMHCWTQCVHSPTRYNNILDLVLCHDVTPLSLQVSKELETSDHKMILCALPLILILVTPTIVNYVKLDYIETIKMWIGIFYTPF</sequence>
<organism evidence="4">
    <name type="scientific">Schistosoma japonicum</name>
    <name type="common">Blood fluke</name>
    <dbReference type="NCBI Taxonomy" id="6182"/>
    <lineage>
        <taxon>Eukaryota</taxon>
        <taxon>Metazoa</taxon>
        <taxon>Spiralia</taxon>
        <taxon>Lophotrochozoa</taxon>
        <taxon>Platyhelminthes</taxon>
        <taxon>Trematoda</taxon>
        <taxon>Digenea</taxon>
        <taxon>Strigeidida</taxon>
        <taxon>Schistosomatoidea</taxon>
        <taxon>Schistosomatidae</taxon>
        <taxon>Schistosoma</taxon>
    </lineage>
</organism>
<evidence type="ECO:0000256" key="1">
    <source>
        <dbReference type="SAM" id="MobiDB-lite"/>
    </source>
</evidence>
<feature type="compositionally biased region" description="Polar residues" evidence="1">
    <location>
        <begin position="62"/>
        <end position="72"/>
    </location>
</feature>
<reference evidence="4" key="1">
    <citation type="journal article" date="2006" name="PLoS Pathog.">
        <title>New perspectives on host-parasite interplay by comparative transcriptomic and proteomic analyses of Schistosoma japonicum.</title>
        <authorList>
            <person name="Liu F."/>
            <person name="Lu J."/>
            <person name="Hu W."/>
            <person name="Wang S.Y."/>
            <person name="Cui S.J."/>
            <person name="Chi M."/>
            <person name="Yan Q."/>
            <person name="Wang X.R."/>
            <person name="Song H.D."/>
            <person name="Xu X.N."/>
            <person name="Wang J.J."/>
            <person name="Zhang X.L."/>
            <person name="Zhang X."/>
            <person name="Wang Z.Q."/>
            <person name="Xue C.L."/>
            <person name="Brindley P.J."/>
            <person name="McManus D.P."/>
            <person name="Yang P.Y."/>
            <person name="Feng Z."/>
            <person name="Chen Z."/>
            <person name="Han Z.G."/>
        </authorList>
    </citation>
    <scope>NUCLEOTIDE SEQUENCE</scope>
</reference>
<dbReference type="GO" id="GO:0003824">
    <property type="term" value="F:catalytic activity"/>
    <property type="evidence" value="ECO:0007669"/>
    <property type="project" value="InterPro"/>
</dbReference>
<dbReference type="GO" id="GO:0031012">
    <property type="term" value="C:extracellular matrix"/>
    <property type="evidence" value="ECO:0007669"/>
    <property type="project" value="TreeGrafter"/>
</dbReference>
<feature type="non-terminal residue" evidence="4">
    <location>
        <position position="1"/>
    </location>
</feature>
<dbReference type="GO" id="GO:0007508">
    <property type="term" value="P:larval heart development"/>
    <property type="evidence" value="ECO:0007669"/>
    <property type="project" value="TreeGrafter"/>
</dbReference>